<sequence>MSAEWAKLPTLTVEDKAIRQGGDFDPASMVATATDDLGNSLSDKAKVEGTYDVNTPGEYELTFTVTDKYGGKTVEKAKLVVKHPAPTLEVKKNTLAYGENFDPASLVVGSTGANWEGILPNVEDVAKINVNKSGEYRVRYTVTNPDGKRWKRLPR</sequence>
<evidence type="ECO:0000259" key="1">
    <source>
        <dbReference type="Pfam" id="PF16403"/>
    </source>
</evidence>
<organism evidence="2 3">
    <name type="scientific">Winkia neuii BV029A5</name>
    <dbReference type="NCBI Taxonomy" id="888439"/>
    <lineage>
        <taxon>Bacteria</taxon>
        <taxon>Bacillati</taxon>
        <taxon>Actinomycetota</taxon>
        <taxon>Actinomycetes</taxon>
        <taxon>Actinomycetales</taxon>
        <taxon>Actinomycetaceae</taxon>
        <taxon>Winkia</taxon>
    </lineage>
</organism>
<dbReference type="RefSeq" id="WP_004808214.1">
    <property type="nucleotide sequence ID" value="NZ_JH815217.1"/>
</dbReference>
<feature type="domain" description="Pesticidal crystal protein Cry22Aa Ig-like" evidence="1">
    <location>
        <begin position="14"/>
        <end position="73"/>
    </location>
</feature>
<protein>
    <recommendedName>
        <fullName evidence="1">Pesticidal crystal protein Cry22Aa Ig-like domain-containing protein</fullName>
    </recommendedName>
</protein>
<dbReference type="InterPro" id="IPR032179">
    <property type="entry name" value="Cry22Aa_Ig-like"/>
</dbReference>
<dbReference type="AlphaFoldDB" id="K0ZCW8"/>
<evidence type="ECO:0000313" key="3">
    <source>
        <dbReference type="Proteomes" id="UP000006075"/>
    </source>
</evidence>
<evidence type="ECO:0000313" key="2">
    <source>
        <dbReference type="EMBL" id="EJZ85320.1"/>
    </source>
</evidence>
<dbReference type="Pfam" id="PF16403">
    <property type="entry name" value="Bact_surface_Ig-like"/>
    <property type="match status" value="1"/>
</dbReference>
<dbReference type="HOGENOM" id="CLU_1691754_0_0_11"/>
<reference evidence="2 3" key="1">
    <citation type="submission" date="2012-07" db="EMBL/GenBank/DDBJ databases">
        <title>The Genome Sequence of Actinomyces neuii subsp. anitratus BVS029A5.</title>
        <authorList>
            <consortium name="The Broad Institute Genome Sequencing Platform"/>
            <person name="Earl A."/>
            <person name="Ward D."/>
            <person name="Feldgarden M."/>
            <person name="Gevers D."/>
            <person name="Saerens B."/>
            <person name="Vaneechoutte M."/>
            <person name="Walker B."/>
            <person name="Young S.K."/>
            <person name="Zeng Q."/>
            <person name="Gargeya S."/>
            <person name="Fitzgerald M."/>
            <person name="Haas B."/>
            <person name="Abouelleil A."/>
            <person name="Alvarado L."/>
            <person name="Arachchi H.M."/>
            <person name="Berlin A."/>
            <person name="Chapman S.B."/>
            <person name="Goldberg J."/>
            <person name="Griggs A."/>
            <person name="Gujja S."/>
            <person name="Hansen M."/>
            <person name="Howarth C."/>
            <person name="Imamovic A."/>
            <person name="Larimer J."/>
            <person name="McCowen C."/>
            <person name="Montmayeur A."/>
            <person name="Murphy C."/>
            <person name="Neiman D."/>
            <person name="Pearson M."/>
            <person name="Priest M."/>
            <person name="Roberts A."/>
            <person name="Saif S."/>
            <person name="Shea T."/>
            <person name="Sisk P."/>
            <person name="Sykes S."/>
            <person name="Wortman J."/>
            <person name="Nusbaum C."/>
            <person name="Birren B."/>
        </authorList>
    </citation>
    <scope>NUCLEOTIDE SEQUENCE [LARGE SCALE GENOMIC DNA]</scope>
    <source>
        <strain evidence="2 3">BVS029A5</strain>
    </source>
</reference>
<dbReference type="Gene3D" id="2.60.40.10">
    <property type="entry name" value="Immunoglobulins"/>
    <property type="match status" value="2"/>
</dbReference>
<accession>K0ZCW8</accession>
<dbReference type="GO" id="GO:0005975">
    <property type="term" value="P:carbohydrate metabolic process"/>
    <property type="evidence" value="ECO:0007669"/>
    <property type="project" value="UniProtKB-ARBA"/>
</dbReference>
<comment type="caution">
    <text evidence="2">The sequence shown here is derived from an EMBL/GenBank/DDBJ whole genome shotgun (WGS) entry which is preliminary data.</text>
</comment>
<dbReference type="Proteomes" id="UP000006075">
    <property type="component" value="Unassembled WGS sequence"/>
</dbReference>
<dbReference type="EMBL" id="AGWP01000009">
    <property type="protein sequence ID" value="EJZ85320.1"/>
    <property type="molecule type" value="Genomic_DNA"/>
</dbReference>
<dbReference type="PATRIC" id="fig|888439.3.peg.1816"/>
<proteinExistence type="predicted"/>
<gene>
    <name evidence="2" type="ORF">HMPREF9240_01807</name>
</gene>
<keyword evidence="3" id="KW-1185">Reference proteome</keyword>
<dbReference type="InterPro" id="IPR013783">
    <property type="entry name" value="Ig-like_fold"/>
</dbReference>
<name>K0ZCW8_9ACTO</name>